<accession>A0A0F9QM78</accession>
<organism evidence="1">
    <name type="scientific">marine sediment metagenome</name>
    <dbReference type="NCBI Taxonomy" id="412755"/>
    <lineage>
        <taxon>unclassified sequences</taxon>
        <taxon>metagenomes</taxon>
        <taxon>ecological metagenomes</taxon>
    </lineage>
</organism>
<name>A0A0F9QM78_9ZZZZ</name>
<gene>
    <name evidence="1" type="ORF">LCGC14_0756630</name>
</gene>
<dbReference type="AlphaFoldDB" id="A0A0F9QM78"/>
<protein>
    <submittedName>
        <fullName evidence="1">Uncharacterized protein</fullName>
    </submittedName>
</protein>
<sequence>MENKVEETGMERFRRLQKEAKELGITGHYKADEFEKLIAQAKLDGKEVVVIEPIKESEKLIGGITAEEAKKIDARLKYEEEAREKFKVARQVQIDRASIVAESESLKIKVELPENPTELELAKARLALGMKKVEVKPSPETVRIEGGVHPLSGKTIPPSPRGYYVFTNLEQDDAAHTVNPGGKYLIHLIPDQIHVLSEWHIKFFEQKAVTPIYKRVPTGIVPSKDTVGQMAEECRRTGGKPRFSFSKVGDAPDDAPFGLVTDIEVLDELRVKEEQLI</sequence>
<reference evidence="1" key="1">
    <citation type="journal article" date="2015" name="Nature">
        <title>Complex archaea that bridge the gap between prokaryotes and eukaryotes.</title>
        <authorList>
            <person name="Spang A."/>
            <person name="Saw J.H."/>
            <person name="Jorgensen S.L."/>
            <person name="Zaremba-Niedzwiedzka K."/>
            <person name="Martijn J."/>
            <person name="Lind A.E."/>
            <person name="van Eijk R."/>
            <person name="Schleper C."/>
            <person name="Guy L."/>
            <person name="Ettema T.J."/>
        </authorList>
    </citation>
    <scope>NUCLEOTIDE SEQUENCE</scope>
</reference>
<proteinExistence type="predicted"/>
<comment type="caution">
    <text evidence="1">The sequence shown here is derived from an EMBL/GenBank/DDBJ whole genome shotgun (WGS) entry which is preliminary data.</text>
</comment>
<dbReference type="EMBL" id="LAZR01001851">
    <property type="protein sequence ID" value="KKN38107.1"/>
    <property type="molecule type" value="Genomic_DNA"/>
</dbReference>
<evidence type="ECO:0000313" key="1">
    <source>
        <dbReference type="EMBL" id="KKN38107.1"/>
    </source>
</evidence>